<name>A0A397SXP1_9GLOM</name>
<organism evidence="1 2">
    <name type="scientific">Glomus cerebriforme</name>
    <dbReference type="NCBI Taxonomy" id="658196"/>
    <lineage>
        <taxon>Eukaryota</taxon>
        <taxon>Fungi</taxon>
        <taxon>Fungi incertae sedis</taxon>
        <taxon>Mucoromycota</taxon>
        <taxon>Glomeromycotina</taxon>
        <taxon>Glomeromycetes</taxon>
        <taxon>Glomerales</taxon>
        <taxon>Glomeraceae</taxon>
        <taxon>Glomus</taxon>
    </lineage>
</organism>
<reference evidence="1 2" key="1">
    <citation type="submission" date="2018-06" db="EMBL/GenBank/DDBJ databases">
        <title>Comparative genomics reveals the genomic features of Rhizophagus irregularis, R. cerebriforme, R. diaphanum and Gigaspora rosea, and their symbiotic lifestyle signature.</title>
        <authorList>
            <person name="Morin E."/>
            <person name="San Clemente H."/>
            <person name="Chen E.C.H."/>
            <person name="De La Providencia I."/>
            <person name="Hainaut M."/>
            <person name="Kuo A."/>
            <person name="Kohler A."/>
            <person name="Murat C."/>
            <person name="Tang N."/>
            <person name="Roy S."/>
            <person name="Loubradou J."/>
            <person name="Henrissat B."/>
            <person name="Grigoriev I.V."/>
            <person name="Corradi N."/>
            <person name="Roux C."/>
            <person name="Martin F.M."/>
        </authorList>
    </citation>
    <scope>NUCLEOTIDE SEQUENCE [LARGE SCALE GENOMIC DNA]</scope>
    <source>
        <strain evidence="1 2">DAOM 227022</strain>
    </source>
</reference>
<keyword evidence="2" id="KW-1185">Reference proteome</keyword>
<comment type="caution">
    <text evidence="1">The sequence shown here is derived from an EMBL/GenBank/DDBJ whole genome shotgun (WGS) entry which is preliminary data.</text>
</comment>
<evidence type="ECO:0000313" key="2">
    <source>
        <dbReference type="Proteomes" id="UP000265703"/>
    </source>
</evidence>
<dbReference type="AlphaFoldDB" id="A0A397SXP1"/>
<accession>A0A397SXP1</accession>
<protein>
    <submittedName>
        <fullName evidence="1">Uncharacterized protein</fullName>
    </submittedName>
</protein>
<gene>
    <name evidence="1" type="ORF">C1645_774641</name>
</gene>
<sequence length="202" mass="23784">MNQNNFSNNNFIDNSYSMTEQPLPNNISFTHDASYLQPTENNVNHISNQSPTFNYEQEPEPMPFNEHAIPNMVMQSYPTTTTYEPLNTYHNFNNVNNEQNLIQYPQNHIQNVNNFSRPYCYQMSIPGFEIIIRASNNNILDNQNQLQNHIYSNPSLDQFQQFQQNQIQDSPDWNFNEYELKYANDNYNNKQMNISIGNVASF</sequence>
<evidence type="ECO:0000313" key="1">
    <source>
        <dbReference type="EMBL" id="RIA88577.1"/>
    </source>
</evidence>
<dbReference type="Proteomes" id="UP000265703">
    <property type="component" value="Unassembled WGS sequence"/>
</dbReference>
<proteinExistence type="predicted"/>
<dbReference type="EMBL" id="QKYT01000257">
    <property type="protein sequence ID" value="RIA88577.1"/>
    <property type="molecule type" value="Genomic_DNA"/>
</dbReference>